<dbReference type="Proteomes" id="UP001221686">
    <property type="component" value="Unassembled WGS sequence"/>
</dbReference>
<evidence type="ECO:0000256" key="1">
    <source>
        <dbReference type="SAM" id="MobiDB-lite"/>
    </source>
</evidence>
<feature type="region of interest" description="Disordered" evidence="1">
    <location>
        <begin position="106"/>
        <end position="125"/>
    </location>
</feature>
<proteinExistence type="predicted"/>
<sequence length="125" mass="13407">MHLPRPLLFVPLALALLGGCRHSPDPTMAVDGFTLNPDPWLQDRQAIAQRASFDLNCPAEKLALTVLAVGGNGMFFDDWATQVGVSGCEQRVVYIRTAQGWIANIARSDAAQPPPSNPPPPPVVP</sequence>
<keyword evidence="3" id="KW-1185">Reference proteome</keyword>
<protein>
    <recommendedName>
        <fullName evidence="4">Lipoprotein</fullName>
    </recommendedName>
</protein>
<evidence type="ECO:0008006" key="4">
    <source>
        <dbReference type="Google" id="ProtNLM"/>
    </source>
</evidence>
<gene>
    <name evidence="2" type="ORF">POL25_31120</name>
</gene>
<dbReference type="PROSITE" id="PS51257">
    <property type="entry name" value="PROKAR_LIPOPROTEIN"/>
    <property type="match status" value="1"/>
</dbReference>
<reference evidence="2 3" key="1">
    <citation type="submission" date="2022-11" db="EMBL/GenBank/DDBJ databases">
        <title>Minimal conservation of predation-associated metabolite biosynthetic gene clusters underscores biosynthetic potential of Myxococcota including descriptions for ten novel species: Archangium lansinium sp. nov., Myxococcus landrumus sp. nov., Nannocystis bai.</title>
        <authorList>
            <person name="Ahearne A."/>
            <person name="Stevens C."/>
            <person name="Dowd S."/>
        </authorList>
    </citation>
    <scope>NUCLEOTIDE SEQUENCE [LARGE SCALE GENOMIC DNA]</scope>
    <source>
        <strain evidence="2 3">BB15-2</strain>
    </source>
</reference>
<evidence type="ECO:0000313" key="3">
    <source>
        <dbReference type="Proteomes" id="UP001221686"/>
    </source>
</evidence>
<organism evidence="2 3">
    <name type="scientific">Nannocystis bainbridge</name>
    <dbReference type="NCBI Taxonomy" id="2995303"/>
    <lineage>
        <taxon>Bacteria</taxon>
        <taxon>Pseudomonadati</taxon>
        <taxon>Myxococcota</taxon>
        <taxon>Polyangia</taxon>
        <taxon>Nannocystales</taxon>
        <taxon>Nannocystaceae</taxon>
        <taxon>Nannocystis</taxon>
    </lineage>
</organism>
<dbReference type="EMBL" id="JAQNDL010000003">
    <property type="protein sequence ID" value="MDC0721400.1"/>
    <property type="molecule type" value="Genomic_DNA"/>
</dbReference>
<evidence type="ECO:0000313" key="2">
    <source>
        <dbReference type="EMBL" id="MDC0721400.1"/>
    </source>
</evidence>
<name>A0ABT5E7L5_9BACT</name>
<accession>A0ABT5E7L5</accession>
<feature type="compositionally biased region" description="Pro residues" evidence="1">
    <location>
        <begin position="112"/>
        <end position="125"/>
    </location>
</feature>
<comment type="caution">
    <text evidence="2">The sequence shown here is derived from an EMBL/GenBank/DDBJ whole genome shotgun (WGS) entry which is preliminary data.</text>
</comment>